<dbReference type="OrthoDB" id="10252171at2759"/>
<keyword evidence="4" id="KW-1185">Reference proteome</keyword>
<dbReference type="InterPro" id="IPR001245">
    <property type="entry name" value="Ser-Thr/Tyr_kinase_cat_dom"/>
</dbReference>
<feature type="region of interest" description="Disordered" evidence="1">
    <location>
        <begin position="530"/>
        <end position="553"/>
    </location>
</feature>
<sequence>MMTRRLPNARRAKASVLEDRMNILNRSEVEFPFAWQVFGPVSNILALVKNRLIDNEDAMQLSEYCFDTCDGLKTAILGQNTLNDLDEPLKIALEDLERVMGEIERTIRRTTSTPHSKYKREAFEGYKLEIQQTLTTLGATVTLPSDDDSAESAVPVAQERFDSATGTSFAERVRCLFEHTFAEPKFSSLIDALLSGNDGRNAVQGLEGGDAQSFVDLLDRALLDVPDLSPPIRKRCLKLLYKVCGRHAIIPGALRVTVKYDRMGCALYKGGFADVWKGEHSGRHVAVKVLRTYSTSDLQKIIGKFCKEVVTWRSLNHPNILPLVGVTMSETQFAIVSDWMENGNINEYVKENPDAERLPLLAGVARGLIYIHDQGMIHGDLKGANVLIDQVGNALLADFGLLTIVSDPANLLSSSSYTQGGTARWMSPELIAPQKFGLETSQPTIPSDCYALGMVIYETISGHLPFHQHADLTVFVKVLEGEHPPREAEFTDRLWETLELCWIPEPNLRLDIEDVLRYLEKASQPLEPSYLEIEEVDEGFESDSSGDYSGRSP</sequence>
<keyword evidence="3" id="KW-0418">Kinase</keyword>
<dbReference type="AlphaFoldDB" id="A0A9P6HL59"/>
<dbReference type="InterPro" id="IPR011009">
    <property type="entry name" value="Kinase-like_dom_sf"/>
</dbReference>
<dbReference type="GO" id="GO:0005524">
    <property type="term" value="F:ATP binding"/>
    <property type="evidence" value="ECO:0007669"/>
    <property type="project" value="InterPro"/>
</dbReference>
<dbReference type="PROSITE" id="PS00108">
    <property type="entry name" value="PROTEIN_KINASE_ST"/>
    <property type="match status" value="1"/>
</dbReference>
<evidence type="ECO:0000256" key="1">
    <source>
        <dbReference type="SAM" id="MobiDB-lite"/>
    </source>
</evidence>
<dbReference type="PANTHER" id="PTHR44329">
    <property type="entry name" value="SERINE/THREONINE-PROTEIN KINASE TNNI3K-RELATED"/>
    <property type="match status" value="1"/>
</dbReference>
<dbReference type="SUPFAM" id="SSF56112">
    <property type="entry name" value="Protein kinase-like (PK-like)"/>
    <property type="match status" value="1"/>
</dbReference>
<reference evidence="3" key="2">
    <citation type="submission" date="2020-11" db="EMBL/GenBank/DDBJ databases">
        <authorList>
            <consortium name="DOE Joint Genome Institute"/>
            <person name="Kuo A."/>
            <person name="Miyauchi S."/>
            <person name="Kiss E."/>
            <person name="Drula E."/>
            <person name="Kohler A."/>
            <person name="Sanchez-Garcia M."/>
            <person name="Andreopoulos B."/>
            <person name="Barry K.W."/>
            <person name="Bonito G."/>
            <person name="Buee M."/>
            <person name="Carver A."/>
            <person name="Chen C."/>
            <person name="Cichocki N."/>
            <person name="Clum A."/>
            <person name="Culley D."/>
            <person name="Crous P.W."/>
            <person name="Fauchery L."/>
            <person name="Girlanda M."/>
            <person name="Hayes R."/>
            <person name="Keri Z."/>
            <person name="Labutti K."/>
            <person name="Lipzen A."/>
            <person name="Lombard V."/>
            <person name="Magnuson J."/>
            <person name="Maillard F."/>
            <person name="Morin E."/>
            <person name="Murat C."/>
            <person name="Nolan M."/>
            <person name="Ohm R."/>
            <person name="Pangilinan J."/>
            <person name="Pereira M."/>
            <person name="Perotto S."/>
            <person name="Peter M."/>
            <person name="Riley R."/>
            <person name="Sitrit Y."/>
            <person name="Stielow B."/>
            <person name="Szollosi G."/>
            <person name="Zifcakova L."/>
            <person name="Stursova M."/>
            <person name="Spatafora J.W."/>
            <person name="Tedersoo L."/>
            <person name="Vaario L.-M."/>
            <person name="Yamada A."/>
            <person name="Yan M."/>
            <person name="Wang P."/>
            <person name="Xu J."/>
            <person name="Bruns T."/>
            <person name="Baldrian P."/>
            <person name="Vilgalys R."/>
            <person name="Henrissat B."/>
            <person name="Grigoriev I.V."/>
            <person name="Hibbett D."/>
            <person name="Nagy L.G."/>
            <person name="Martin F.M."/>
        </authorList>
    </citation>
    <scope>NUCLEOTIDE SEQUENCE</scope>
    <source>
        <strain evidence="3">UH-Tt-Lm1</strain>
    </source>
</reference>
<feature type="compositionally biased region" description="Acidic residues" evidence="1">
    <location>
        <begin position="532"/>
        <end position="541"/>
    </location>
</feature>
<evidence type="ECO:0000259" key="2">
    <source>
        <dbReference type="PROSITE" id="PS50011"/>
    </source>
</evidence>
<dbReference type="Pfam" id="PF07714">
    <property type="entry name" value="PK_Tyr_Ser-Thr"/>
    <property type="match status" value="1"/>
</dbReference>
<dbReference type="EMBL" id="WIUZ02000003">
    <property type="protein sequence ID" value="KAF9789484.1"/>
    <property type="molecule type" value="Genomic_DNA"/>
</dbReference>
<reference evidence="3" key="1">
    <citation type="journal article" date="2020" name="Nat. Commun.">
        <title>Large-scale genome sequencing of mycorrhizal fungi provides insights into the early evolution of symbiotic traits.</title>
        <authorList>
            <person name="Miyauchi S."/>
            <person name="Kiss E."/>
            <person name="Kuo A."/>
            <person name="Drula E."/>
            <person name="Kohler A."/>
            <person name="Sanchez-Garcia M."/>
            <person name="Morin E."/>
            <person name="Andreopoulos B."/>
            <person name="Barry K.W."/>
            <person name="Bonito G."/>
            <person name="Buee M."/>
            <person name="Carver A."/>
            <person name="Chen C."/>
            <person name="Cichocki N."/>
            <person name="Clum A."/>
            <person name="Culley D."/>
            <person name="Crous P.W."/>
            <person name="Fauchery L."/>
            <person name="Girlanda M."/>
            <person name="Hayes R.D."/>
            <person name="Keri Z."/>
            <person name="LaButti K."/>
            <person name="Lipzen A."/>
            <person name="Lombard V."/>
            <person name="Magnuson J."/>
            <person name="Maillard F."/>
            <person name="Murat C."/>
            <person name="Nolan M."/>
            <person name="Ohm R.A."/>
            <person name="Pangilinan J."/>
            <person name="Pereira M.F."/>
            <person name="Perotto S."/>
            <person name="Peter M."/>
            <person name="Pfister S."/>
            <person name="Riley R."/>
            <person name="Sitrit Y."/>
            <person name="Stielow J.B."/>
            <person name="Szollosi G."/>
            <person name="Zifcakova L."/>
            <person name="Stursova M."/>
            <person name="Spatafora J.W."/>
            <person name="Tedersoo L."/>
            <person name="Vaario L.M."/>
            <person name="Yamada A."/>
            <person name="Yan M."/>
            <person name="Wang P."/>
            <person name="Xu J."/>
            <person name="Bruns T."/>
            <person name="Baldrian P."/>
            <person name="Vilgalys R."/>
            <person name="Dunand C."/>
            <person name="Henrissat B."/>
            <person name="Grigoriev I.V."/>
            <person name="Hibbett D."/>
            <person name="Nagy L.G."/>
            <person name="Martin F.M."/>
        </authorList>
    </citation>
    <scope>NUCLEOTIDE SEQUENCE</scope>
    <source>
        <strain evidence="3">UH-Tt-Lm1</strain>
    </source>
</reference>
<comment type="caution">
    <text evidence="3">The sequence shown here is derived from an EMBL/GenBank/DDBJ whole genome shotgun (WGS) entry which is preliminary data.</text>
</comment>
<dbReference type="Proteomes" id="UP000736335">
    <property type="component" value="Unassembled WGS sequence"/>
</dbReference>
<organism evidence="3 4">
    <name type="scientific">Thelephora terrestris</name>
    <dbReference type="NCBI Taxonomy" id="56493"/>
    <lineage>
        <taxon>Eukaryota</taxon>
        <taxon>Fungi</taxon>
        <taxon>Dikarya</taxon>
        <taxon>Basidiomycota</taxon>
        <taxon>Agaricomycotina</taxon>
        <taxon>Agaricomycetes</taxon>
        <taxon>Thelephorales</taxon>
        <taxon>Thelephoraceae</taxon>
        <taxon>Thelephora</taxon>
    </lineage>
</organism>
<proteinExistence type="predicted"/>
<evidence type="ECO:0000313" key="4">
    <source>
        <dbReference type="Proteomes" id="UP000736335"/>
    </source>
</evidence>
<dbReference type="SMART" id="SM00220">
    <property type="entry name" value="S_TKc"/>
    <property type="match status" value="1"/>
</dbReference>
<accession>A0A9P6HL59</accession>
<name>A0A9P6HL59_9AGAM</name>
<feature type="domain" description="Protein kinase" evidence="2">
    <location>
        <begin position="261"/>
        <end position="527"/>
    </location>
</feature>
<keyword evidence="3" id="KW-0808">Transferase</keyword>
<dbReference type="GO" id="GO:0004674">
    <property type="term" value="F:protein serine/threonine kinase activity"/>
    <property type="evidence" value="ECO:0007669"/>
    <property type="project" value="TreeGrafter"/>
</dbReference>
<dbReference type="Gene3D" id="1.10.510.10">
    <property type="entry name" value="Transferase(Phosphotransferase) domain 1"/>
    <property type="match status" value="1"/>
</dbReference>
<dbReference type="InterPro" id="IPR051681">
    <property type="entry name" value="Ser/Thr_Kinases-Pseudokinases"/>
</dbReference>
<protein>
    <submittedName>
        <fullName evidence="3">Kinase-like domain-containing protein</fullName>
    </submittedName>
</protein>
<evidence type="ECO:0000313" key="3">
    <source>
        <dbReference type="EMBL" id="KAF9789484.1"/>
    </source>
</evidence>
<dbReference type="InterPro" id="IPR000719">
    <property type="entry name" value="Prot_kinase_dom"/>
</dbReference>
<feature type="compositionally biased region" description="Polar residues" evidence="1">
    <location>
        <begin position="542"/>
        <end position="553"/>
    </location>
</feature>
<dbReference type="InterPro" id="IPR008271">
    <property type="entry name" value="Ser/Thr_kinase_AS"/>
</dbReference>
<gene>
    <name evidence="3" type="ORF">BJ322DRAFT_537934</name>
</gene>
<dbReference type="PROSITE" id="PS50011">
    <property type="entry name" value="PROTEIN_KINASE_DOM"/>
    <property type="match status" value="1"/>
</dbReference>